<dbReference type="PANTHER" id="PTHR11347">
    <property type="entry name" value="CYCLIC NUCLEOTIDE PHOSPHODIESTERASE"/>
    <property type="match status" value="1"/>
</dbReference>
<feature type="active site" description="Proton donor" evidence="4">
    <location>
        <position position="347"/>
    </location>
</feature>
<evidence type="ECO:0000256" key="7">
    <source>
        <dbReference type="SAM" id="MobiDB-lite"/>
    </source>
</evidence>
<keyword evidence="1" id="KW-0140">cGMP</keyword>
<dbReference type="InterPro" id="IPR002073">
    <property type="entry name" value="PDEase_catalytic_dom"/>
</dbReference>
<dbReference type="GO" id="GO:0004114">
    <property type="term" value="F:3',5'-cyclic-nucleotide phosphodiesterase activity"/>
    <property type="evidence" value="ECO:0007669"/>
    <property type="project" value="InterPro"/>
</dbReference>
<feature type="compositionally biased region" description="Basic and acidic residues" evidence="7">
    <location>
        <begin position="56"/>
        <end position="68"/>
    </location>
</feature>
<evidence type="ECO:0000256" key="3">
    <source>
        <dbReference type="ARBA" id="ARBA00022801"/>
    </source>
</evidence>
<comment type="cofactor">
    <cofactor evidence="6">
        <name>a divalent metal cation</name>
        <dbReference type="ChEBI" id="CHEBI:60240"/>
    </cofactor>
    <text evidence="6">Binds 2 divalent metal cations per subunit. Site 1 may preferentially bind zinc ions, while site 2 has a preference for magnesium and/or manganese ions.</text>
</comment>
<dbReference type="InterPro" id="IPR023088">
    <property type="entry name" value="PDEase"/>
</dbReference>
<dbReference type="PROSITE" id="PS00126">
    <property type="entry name" value="PDEASE_I_1"/>
    <property type="match status" value="1"/>
</dbReference>
<keyword evidence="2 5" id="KW-0479">Metal-binding</keyword>
<evidence type="ECO:0000256" key="6">
    <source>
        <dbReference type="RuleBase" id="RU363067"/>
    </source>
</evidence>
<keyword evidence="3 6" id="KW-0378">Hydrolase</keyword>
<dbReference type="EC" id="3.1.4.-" evidence="6"/>
<dbReference type="Pfam" id="PF08499">
    <property type="entry name" value="PDEase_I_N"/>
    <property type="match status" value="1"/>
</dbReference>
<dbReference type="InterPro" id="IPR013706">
    <property type="entry name" value="PDE1_N"/>
</dbReference>
<feature type="region of interest" description="Disordered" evidence="7">
    <location>
        <begin position="28"/>
        <end position="68"/>
    </location>
</feature>
<dbReference type="Gene3D" id="1.10.1300.10">
    <property type="entry name" value="3'5'-cyclic nucleotide phosphodiesterase, catalytic domain"/>
    <property type="match status" value="2"/>
</dbReference>
<evidence type="ECO:0000259" key="8">
    <source>
        <dbReference type="PROSITE" id="PS51845"/>
    </source>
</evidence>
<dbReference type="Proteomes" id="UP000274429">
    <property type="component" value="Unassembled WGS sequence"/>
</dbReference>
<dbReference type="STRING" id="6205.A0A0R3X7D9"/>
<gene>
    <name evidence="9" type="ORF">TTAC_LOCUS9449</name>
</gene>
<feature type="binding site" evidence="5">
    <location>
        <position position="388"/>
    </location>
    <ligand>
        <name>Zn(2+)</name>
        <dbReference type="ChEBI" id="CHEBI:29105"/>
        <label>1</label>
    </ligand>
</feature>
<keyword evidence="10" id="KW-1185">Reference proteome</keyword>
<protein>
    <recommendedName>
        <fullName evidence="6">Phosphodiesterase</fullName>
        <ecNumber evidence="6">3.1.4.-</ecNumber>
    </recommendedName>
</protein>
<dbReference type="Pfam" id="PF00233">
    <property type="entry name" value="PDEase_I"/>
    <property type="match status" value="1"/>
</dbReference>
<dbReference type="WBParaSite" id="TTAC_0000946401-mRNA-1">
    <property type="protein sequence ID" value="TTAC_0000946401-mRNA-1"/>
    <property type="gene ID" value="TTAC_0000946401"/>
</dbReference>
<dbReference type="GO" id="GO:0007165">
    <property type="term" value="P:signal transduction"/>
    <property type="evidence" value="ECO:0007669"/>
    <property type="project" value="InterPro"/>
</dbReference>
<organism evidence="11">
    <name type="scientific">Hydatigena taeniaeformis</name>
    <name type="common">Feline tapeworm</name>
    <name type="synonym">Taenia taeniaeformis</name>
    <dbReference type="NCBI Taxonomy" id="6205"/>
    <lineage>
        <taxon>Eukaryota</taxon>
        <taxon>Metazoa</taxon>
        <taxon>Spiralia</taxon>
        <taxon>Lophotrochozoa</taxon>
        <taxon>Platyhelminthes</taxon>
        <taxon>Cestoda</taxon>
        <taxon>Eucestoda</taxon>
        <taxon>Cyclophyllidea</taxon>
        <taxon>Taeniidae</taxon>
        <taxon>Hydatigera</taxon>
    </lineage>
</organism>
<dbReference type="PROSITE" id="PS51845">
    <property type="entry name" value="PDEASE_I_2"/>
    <property type="match status" value="1"/>
</dbReference>
<dbReference type="InterPro" id="IPR036971">
    <property type="entry name" value="PDEase_catalytic_dom_sf"/>
</dbReference>
<reference evidence="11" key="1">
    <citation type="submission" date="2017-02" db="UniProtKB">
        <authorList>
            <consortium name="WormBaseParasite"/>
        </authorList>
    </citation>
    <scope>IDENTIFICATION</scope>
</reference>
<feature type="compositionally biased region" description="Low complexity" evidence="7">
    <location>
        <begin position="28"/>
        <end position="37"/>
    </location>
</feature>
<evidence type="ECO:0000313" key="11">
    <source>
        <dbReference type="WBParaSite" id="TTAC_0000946401-mRNA-1"/>
    </source>
</evidence>
<dbReference type="AlphaFoldDB" id="A0A0R3X7D9"/>
<evidence type="ECO:0000313" key="10">
    <source>
        <dbReference type="Proteomes" id="UP000274429"/>
    </source>
</evidence>
<dbReference type="EMBL" id="UYWX01020823">
    <property type="protein sequence ID" value="VDM34243.1"/>
    <property type="molecule type" value="Genomic_DNA"/>
</dbReference>
<reference evidence="9 10" key="2">
    <citation type="submission" date="2018-11" db="EMBL/GenBank/DDBJ databases">
        <authorList>
            <consortium name="Pathogen Informatics"/>
        </authorList>
    </citation>
    <scope>NUCLEOTIDE SEQUENCE [LARGE SCALE GENOMIC DNA]</scope>
</reference>
<feature type="binding site" evidence="5">
    <location>
        <position position="351"/>
    </location>
    <ligand>
        <name>Zn(2+)</name>
        <dbReference type="ChEBI" id="CHEBI:29105"/>
        <label>1</label>
    </ligand>
</feature>
<dbReference type="CDD" id="cd00077">
    <property type="entry name" value="HDc"/>
    <property type="match status" value="1"/>
</dbReference>
<dbReference type="OrthoDB" id="189220at2759"/>
<name>A0A0R3X7D9_HYDTA</name>
<dbReference type="PRINTS" id="PR00387">
    <property type="entry name" value="PDIESTERASE1"/>
</dbReference>
<dbReference type="SUPFAM" id="SSF109604">
    <property type="entry name" value="HD-domain/PDEase-like"/>
    <property type="match status" value="1"/>
</dbReference>
<dbReference type="InterPro" id="IPR003607">
    <property type="entry name" value="HD/PDEase_dom"/>
</dbReference>
<feature type="domain" description="PDEase" evidence="8">
    <location>
        <begin position="269"/>
        <end position="437"/>
    </location>
</feature>
<evidence type="ECO:0000256" key="4">
    <source>
        <dbReference type="PIRSR" id="PIRSR623088-1"/>
    </source>
</evidence>
<feature type="compositionally biased region" description="Polar residues" evidence="7">
    <location>
        <begin position="45"/>
        <end position="55"/>
    </location>
</feature>
<accession>A0A0R3X7D9</accession>
<dbReference type="GO" id="GO:0046872">
    <property type="term" value="F:metal ion binding"/>
    <property type="evidence" value="ECO:0007669"/>
    <property type="project" value="UniProtKB-KW"/>
</dbReference>
<comment type="similarity">
    <text evidence="6">Belongs to the cyclic nucleotide phosphodiesterase family.</text>
</comment>
<proteinExistence type="inferred from homology"/>
<evidence type="ECO:0000256" key="5">
    <source>
        <dbReference type="PIRSR" id="PIRSR623088-3"/>
    </source>
</evidence>
<evidence type="ECO:0000313" key="9">
    <source>
        <dbReference type="EMBL" id="VDM34243.1"/>
    </source>
</evidence>
<dbReference type="InterPro" id="IPR023174">
    <property type="entry name" value="PDEase_CS"/>
</dbReference>
<feature type="binding site" evidence="5">
    <location>
        <position position="387"/>
    </location>
    <ligand>
        <name>Zn(2+)</name>
        <dbReference type="ChEBI" id="CHEBI:29105"/>
        <label>1</label>
    </ligand>
</feature>
<sequence>MGTCYSQCKETITPIHLGNAAVSYQQQQQQQQQLQQHQQHKRPRTSIQETSNHNETQLEKEKVQREHVKGDLVEMGLKSEKRGMEAGYPPDCVEKLSLSSTESTDCLGEVTNEEGDHKVDQSYENEFPSLSNSSLATYARRRLSIEGLPTPGSTDSTFACLLRLRKIVKMTEQNKISKSALIENLNYALQVVQKTYIEETKRLRDEDDELSETACSEVPDEVRDWLATTFTRNPSGSRRVAKPRFRSVVNAIRAGIVVERIYRRMSSCTCLTLPPNVILLLKSGLDEWNFNVFEFNEVSSNHALKYVGFELLHKYNLISKFQIDSSRLENLLLRLEIGYSKYKNPYHNLIHASDVAQTCHVILTTSKLRDYLTDLDVFAVIYAALIHDFEHTGTTNNFHIQTQEFRTAVIDMVLNTDMSLHFSQAKTMKNLIAIPEM</sequence>
<feature type="binding site" evidence="5">
    <location>
        <position position="388"/>
    </location>
    <ligand>
        <name>Zn(2+)</name>
        <dbReference type="ChEBI" id="CHEBI:29105"/>
        <label>2</label>
    </ligand>
</feature>
<evidence type="ECO:0000256" key="1">
    <source>
        <dbReference type="ARBA" id="ARBA00022535"/>
    </source>
</evidence>
<evidence type="ECO:0000256" key="2">
    <source>
        <dbReference type="ARBA" id="ARBA00022723"/>
    </source>
</evidence>